<evidence type="ECO:0000313" key="8">
    <source>
        <dbReference type="EMBL" id="KAH8998703.1"/>
    </source>
</evidence>
<reference evidence="8" key="1">
    <citation type="submission" date="2022-01" db="EMBL/GenBank/DDBJ databases">
        <title>Comparative genomics reveals a dynamic genome evolution in the ectomycorrhizal milk-cap (Lactarius) mushrooms.</title>
        <authorList>
            <consortium name="DOE Joint Genome Institute"/>
            <person name="Lebreton A."/>
            <person name="Tang N."/>
            <person name="Kuo A."/>
            <person name="LaButti K."/>
            <person name="Drula E."/>
            <person name="Barry K."/>
            <person name="Clum A."/>
            <person name="Lipzen A."/>
            <person name="Mousain D."/>
            <person name="Ng V."/>
            <person name="Wang R."/>
            <person name="Wang X."/>
            <person name="Dai Y."/>
            <person name="Henrissat B."/>
            <person name="Grigoriev I.V."/>
            <person name="Guerin-Laguette A."/>
            <person name="Yu F."/>
            <person name="Martin F.M."/>
        </authorList>
    </citation>
    <scope>NUCLEOTIDE SEQUENCE</scope>
    <source>
        <strain evidence="8">QP</strain>
    </source>
</reference>
<dbReference type="NCBIfam" id="TIGR00292">
    <property type="entry name" value="sulfide-dependent adenosine diphosphate thiazole synthase"/>
    <property type="match status" value="1"/>
</dbReference>
<keyword evidence="9" id="KW-1185">Reference proteome</keyword>
<evidence type="ECO:0000313" key="9">
    <source>
        <dbReference type="Proteomes" id="UP001201163"/>
    </source>
</evidence>
<feature type="compositionally biased region" description="Basic residues" evidence="6">
    <location>
        <begin position="1"/>
        <end position="19"/>
    </location>
</feature>
<dbReference type="Pfam" id="PF01946">
    <property type="entry name" value="Thi4"/>
    <property type="match status" value="1"/>
</dbReference>
<keyword evidence="7" id="KW-0472">Membrane</keyword>
<name>A0AAD4QH22_9AGAM</name>
<accession>A0AAD4QH22</accession>
<proteinExistence type="predicted"/>
<dbReference type="GO" id="GO:0046872">
    <property type="term" value="F:metal ion binding"/>
    <property type="evidence" value="ECO:0007669"/>
    <property type="project" value="UniProtKB-KW"/>
</dbReference>
<gene>
    <name evidence="8" type="ORF">EDB92DRAFT_1202119</name>
</gene>
<keyword evidence="4" id="KW-0408">Iron</keyword>
<dbReference type="SUPFAM" id="SSF51905">
    <property type="entry name" value="FAD/NAD(P)-binding domain"/>
    <property type="match status" value="1"/>
</dbReference>
<evidence type="ECO:0000256" key="5">
    <source>
        <dbReference type="ARBA" id="ARBA00023027"/>
    </source>
</evidence>
<dbReference type="GO" id="GO:0016740">
    <property type="term" value="F:transferase activity"/>
    <property type="evidence" value="ECO:0007669"/>
    <property type="project" value="UniProtKB-KW"/>
</dbReference>
<feature type="transmembrane region" description="Helical" evidence="7">
    <location>
        <begin position="54"/>
        <end position="75"/>
    </location>
</feature>
<evidence type="ECO:0000256" key="7">
    <source>
        <dbReference type="SAM" id="Phobius"/>
    </source>
</evidence>
<keyword evidence="7" id="KW-1133">Transmembrane helix</keyword>
<dbReference type="AlphaFoldDB" id="A0AAD4QH22"/>
<organism evidence="8 9">
    <name type="scientific">Lactarius akahatsu</name>
    <dbReference type="NCBI Taxonomy" id="416441"/>
    <lineage>
        <taxon>Eukaryota</taxon>
        <taxon>Fungi</taxon>
        <taxon>Dikarya</taxon>
        <taxon>Basidiomycota</taxon>
        <taxon>Agaricomycotina</taxon>
        <taxon>Agaricomycetes</taxon>
        <taxon>Russulales</taxon>
        <taxon>Russulaceae</taxon>
        <taxon>Lactarius</taxon>
    </lineage>
</organism>
<sequence>MTRRKATRRMIPHQLRHRSRENAQESGAGGDRILHLCLIRSYDIRYFDMMYERAMSDVVIIGAGCAGLSCAFHLAKTRPDVKITILEANVTPGGDAWLGGQPMTPMVVSKLAYRLLTELDVPFEVEGNFVVVKHAALFTSTILSKVLRMPNVVMFNATTVEDLMVHGDRITGVVTNWTPVAQNRDSQSCMGPNVITAPVTVSATGHDGQIGAFCAKRLVSAGLREQPEGMHRLDMNKAESMIIRGTCEVAPGLIIAGW</sequence>
<evidence type="ECO:0000256" key="1">
    <source>
        <dbReference type="ARBA" id="ARBA00022679"/>
    </source>
</evidence>
<evidence type="ECO:0000256" key="2">
    <source>
        <dbReference type="ARBA" id="ARBA00022723"/>
    </source>
</evidence>
<dbReference type="InterPro" id="IPR036188">
    <property type="entry name" value="FAD/NAD-bd_sf"/>
</dbReference>
<evidence type="ECO:0000256" key="6">
    <source>
        <dbReference type="SAM" id="MobiDB-lite"/>
    </source>
</evidence>
<evidence type="ECO:0000256" key="4">
    <source>
        <dbReference type="ARBA" id="ARBA00023004"/>
    </source>
</evidence>
<comment type="caution">
    <text evidence="8">The sequence shown here is derived from an EMBL/GenBank/DDBJ whole genome shotgun (WGS) entry which is preliminary data.</text>
</comment>
<keyword evidence="7" id="KW-0812">Transmembrane</keyword>
<keyword evidence="1" id="KW-0808">Transferase</keyword>
<keyword evidence="3" id="KW-0784">Thiamine biosynthesis</keyword>
<dbReference type="Proteomes" id="UP001201163">
    <property type="component" value="Unassembled WGS sequence"/>
</dbReference>
<dbReference type="Gene3D" id="3.50.50.60">
    <property type="entry name" value="FAD/NAD(P)-binding domain"/>
    <property type="match status" value="1"/>
</dbReference>
<dbReference type="InterPro" id="IPR002922">
    <property type="entry name" value="Thi4_fam"/>
</dbReference>
<feature type="region of interest" description="Disordered" evidence="6">
    <location>
        <begin position="1"/>
        <end position="26"/>
    </location>
</feature>
<keyword evidence="2" id="KW-0479">Metal-binding</keyword>
<dbReference type="EMBL" id="JAKELL010000005">
    <property type="protein sequence ID" value="KAH8998703.1"/>
    <property type="molecule type" value="Genomic_DNA"/>
</dbReference>
<protein>
    <submittedName>
        <fullName evidence="8">Thi4 family-domain-containing protein</fullName>
    </submittedName>
</protein>
<dbReference type="GO" id="GO:0009228">
    <property type="term" value="P:thiamine biosynthetic process"/>
    <property type="evidence" value="ECO:0007669"/>
    <property type="project" value="UniProtKB-KW"/>
</dbReference>
<evidence type="ECO:0000256" key="3">
    <source>
        <dbReference type="ARBA" id="ARBA00022977"/>
    </source>
</evidence>
<dbReference type="PANTHER" id="PTHR43422:SF3">
    <property type="entry name" value="THIAMINE THIAZOLE SYNTHASE"/>
    <property type="match status" value="1"/>
</dbReference>
<keyword evidence="5" id="KW-0520">NAD</keyword>
<dbReference type="PANTHER" id="PTHR43422">
    <property type="entry name" value="THIAMINE THIAZOLE SYNTHASE"/>
    <property type="match status" value="1"/>
</dbReference>